<accession>A0A0H5C9F8</accession>
<evidence type="ECO:0000256" key="1">
    <source>
        <dbReference type="SAM" id="MobiDB-lite"/>
    </source>
</evidence>
<organism evidence="3 4">
    <name type="scientific">Cyberlindnera jadinii (strain ATCC 18201 / CBS 1600 / BCRC 20928 / JCM 3617 / NBRC 0987 / NRRL Y-1542)</name>
    <name type="common">Torula yeast</name>
    <name type="synonym">Candida utilis</name>
    <dbReference type="NCBI Taxonomy" id="983966"/>
    <lineage>
        <taxon>Eukaryota</taxon>
        <taxon>Fungi</taxon>
        <taxon>Dikarya</taxon>
        <taxon>Ascomycota</taxon>
        <taxon>Saccharomycotina</taxon>
        <taxon>Saccharomycetes</taxon>
        <taxon>Phaffomycetales</taxon>
        <taxon>Phaffomycetaceae</taxon>
        <taxon>Cyberlindnera</taxon>
    </lineage>
</organism>
<protein>
    <recommendedName>
        <fullName evidence="2">Transcription elongation factor Eaf N-terminal domain-containing protein</fullName>
    </recommendedName>
</protein>
<feature type="compositionally biased region" description="Polar residues" evidence="1">
    <location>
        <begin position="334"/>
        <end position="343"/>
    </location>
</feature>
<sequence length="379" mass="41534">MSTDIADGEYEIRLPDSLVAQWRGASGARADPNSELLSLRCEYYGLLCSMGRTRLTAASCGQVVERPDDESQTCELKRHENSTFELKTRNKDGDELTYSGSVTQPKDTECMLVYNEKLRTFELRLLSTQLRASEHFKIRPKRIEKAAPRRKKPETSIFAPKTRPMSPLTVSSGVKRSASSTPVNMLPDDEVPLALTSPKKNVKSRPLAPSPLTASTSSTSPSRKVVSSASAKGTNVKAKSTLRSRSTTPTTSKLGTPSLMVDSPAMRPSSPQAEGQRAVRPQVASKKPPSATAMTPTVTQVERMSDEDEDDFDALVDELEGELQSDDMIIEDAQPSTTPSVPNNFDFDYNGKRPMSFRDLAGMGKNDDEDELSSSSEEE</sequence>
<reference evidence="4" key="1">
    <citation type="journal article" date="2015" name="J. Biotechnol.">
        <title>The structure of the Cyberlindnera jadinii genome and its relation to Candida utilis analyzed by the occurrence of single nucleotide polymorphisms.</title>
        <authorList>
            <person name="Rupp O."/>
            <person name="Brinkrolf K."/>
            <person name="Buerth C."/>
            <person name="Kunigo M."/>
            <person name="Schneider J."/>
            <person name="Jaenicke S."/>
            <person name="Goesmann A."/>
            <person name="Puehler A."/>
            <person name="Jaeger K.-E."/>
            <person name="Ernst J.F."/>
        </authorList>
    </citation>
    <scope>NUCLEOTIDE SEQUENCE [LARGE SCALE GENOMIC DNA]</scope>
    <source>
        <strain evidence="4">ATCC 18201 / CBS 1600 / BCRC 20928 / JCM 3617 / NBRC 0987 / NRRL Y-1542</strain>
    </source>
</reference>
<feature type="domain" description="Transcription elongation factor Eaf N-terminal" evidence="2">
    <location>
        <begin position="69"/>
        <end position="131"/>
    </location>
</feature>
<evidence type="ECO:0000313" key="4">
    <source>
        <dbReference type="Proteomes" id="UP000038830"/>
    </source>
</evidence>
<dbReference type="InterPro" id="IPR019194">
    <property type="entry name" value="Tscrpt_elong_fac_Eaf_N"/>
</dbReference>
<gene>
    <name evidence="3" type="ORF">BN1211_5580</name>
</gene>
<evidence type="ECO:0000259" key="2">
    <source>
        <dbReference type="Pfam" id="PF09816"/>
    </source>
</evidence>
<feature type="region of interest" description="Disordered" evidence="1">
    <location>
        <begin position="333"/>
        <end position="379"/>
    </location>
</feature>
<feature type="compositionally biased region" description="Polar residues" evidence="1">
    <location>
        <begin position="168"/>
        <end position="183"/>
    </location>
</feature>
<dbReference type="EMBL" id="CDQK01000006">
    <property type="protein sequence ID" value="CEP24692.1"/>
    <property type="molecule type" value="Genomic_DNA"/>
</dbReference>
<feature type="compositionally biased region" description="Acidic residues" evidence="1">
    <location>
        <begin position="367"/>
        <end position="379"/>
    </location>
</feature>
<dbReference type="AlphaFoldDB" id="A0A0H5C9F8"/>
<feature type="region of interest" description="Disordered" evidence="1">
    <location>
        <begin position="141"/>
        <end position="296"/>
    </location>
</feature>
<feature type="compositionally biased region" description="Low complexity" evidence="1">
    <location>
        <begin position="239"/>
        <end position="254"/>
    </location>
</feature>
<dbReference type="Proteomes" id="UP000038830">
    <property type="component" value="Unassembled WGS sequence"/>
</dbReference>
<feature type="compositionally biased region" description="Low complexity" evidence="1">
    <location>
        <begin position="206"/>
        <end position="232"/>
    </location>
</feature>
<proteinExistence type="predicted"/>
<evidence type="ECO:0000313" key="3">
    <source>
        <dbReference type="EMBL" id="CEP24692.1"/>
    </source>
</evidence>
<name>A0A0H5C9F8_CYBJN</name>
<dbReference type="Pfam" id="PF09816">
    <property type="entry name" value="EAF"/>
    <property type="match status" value="1"/>
</dbReference>